<accession>A0ABU9N2Z9</accession>
<name>A0ABU9N2Z9_9GAMM</name>
<proteinExistence type="predicted"/>
<reference evidence="2 3" key="1">
    <citation type="submission" date="2024-03" db="EMBL/GenBank/DDBJ databases">
        <title>Pseudoalteromonas qingdaonensis sp. nov., isolated from the intestines of marine benthic organisms.</title>
        <authorList>
            <person name="Lin X."/>
            <person name="Fang S."/>
            <person name="Hu X."/>
        </authorList>
    </citation>
    <scope>NUCLEOTIDE SEQUENCE [LARGE SCALE GENOMIC DNA]</scope>
    <source>
        <strain evidence="2 3">YIC-827</strain>
    </source>
</reference>
<evidence type="ECO:0000313" key="3">
    <source>
        <dbReference type="Proteomes" id="UP001447008"/>
    </source>
</evidence>
<protein>
    <submittedName>
        <fullName evidence="2">DUF2914 domain-containing protein</fullName>
    </submittedName>
</protein>
<keyword evidence="3" id="KW-1185">Reference proteome</keyword>
<evidence type="ECO:0000313" key="2">
    <source>
        <dbReference type="EMBL" id="MEM0516668.1"/>
    </source>
</evidence>
<gene>
    <name evidence="2" type="ORF">WCN91_14815</name>
</gene>
<dbReference type="Proteomes" id="UP001447008">
    <property type="component" value="Unassembled WGS sequence"/>
</dbReference>
<dbReference type="Pfam" id="PF11141">
    <property type="entry name" value="DUF2914"/>
    <property type="match status" value="1"/>
</dbReference>
<organism evidence="2 3">
    <name type="scientific">Pseudoalteromonas qingdaonensis</name>
    <dbReference type="NCBI Taxonomy" id="3131913"/>
    <lineage>
        <taxon>Bacteria</taxon>
        <taxon>Pseudomonadati</taxon>
        <taxon>Pseudomonadota</taxon>
        <taxon>Gammaproteobacteria</taxon>
        <taxon>Alteromonadales</taxon>
        <taxon>Pseudoalteromonadaceae</taxon>
        <taxon>Pseudoalteromonas</taxon>
    </lineage>
</organism>
<dbReference type="InterPro" id="IPR022606">
    <property type="entry name" value="DUF2914"/>
</dbReference>
<evidence type="ECO:0000259" key="1">
    <source>
        <dbReference type="Pfam" id="PF11141"/>
    </source>
</evidence>
<comment type="caution">
    <text evidence="2">The sequence shown here is derived from an EMBL/GenBank/DDBJ whole genome shotgun (WGS) entry which is preliminary data.</text>
</comment>
<dbReference type="RefSeq" id="WP_342680141.1">
    <property type="nucleotide sequence ID" value="NZ_JBCGCU010000024.1"/>
</dbReference>
<feature type="domain" description="DUF2914" evidence="1">
    <location>
        <begin position="217"/>
        <end position="276"/>
    </location>
</feature>
<sequence>MGQKIVITANMNTNTPRIARKDVVYQWHWHRIGTVAGVGALAIGALWYAAFTPANAEQSRASEAELATSQIVAEPVVSSENSADEQPVVAEPEILVEAQAQNDAEPTELVAVEVNQTQELSAEPVEPVIAEPIPAEPIQSEPAEVEPSVVAADFNVEAKVASLAQGSKIDTDKVSRAVLTTQVQDREPVSALGREINMGDFDDSLVFFTELQGLQGQKVSHIWYFEEQQMARVELGVHAARYRTFSSKHIMPSQVGLWRVELRDNNNKLLATREFRLTAKP</sequence>
<dbReference type="EMBL" id="JBCGCU010000024">
    <property type="protein sequence ID" value="MEM0516668.1"/>
    <property type="molecule type" value="Genomic_DNA"/>
</dbReference>